<dbReference type="AlphaFoldDB" id="A0A6A5BKD3"/>
<protein>
    <submittedName>
        <fullName evidence="1">Uncharacterized protein</fullName>
    </submittedName>
</protein>
<name>A0A6A5BKD3_NAEFO</name>
<dbReference type="OrthoDB" id="10249246at2759"/>
<keyword evidence="2" id="KW-1185">Reference proteome</keyword>
<dbReference type="InterPro" id="IPR039494">
    <property type="entry name" value="F8A"/>
</dbReference>
<comment type="caution">
    <text evidence="1">The sequence shown here is derived from an EMBL/GenBank/DDBJ whole genome shotgun (WGS) entry which is preliminary data.</text>
</comment>
<dbReference type="EMBL" id="VFQX01000051">
    <property type="protein sequence ID" value="KAF0974821.1"/>
    <property type="molecule type" value="Genomic_DNA"/>
</dbReference>
<dbReference type="RefSeq" id="XP_044559534.1">
    <property type="nucleotide sequence ID" value="XM_044709914.1"/>
</dbReference>
<dbReference type="GO" id="GO:0005769">
    <property type="term" value="C:early endosome"/>
    <property type="evidence" value="ECO:0007669"/>
    <property type="project" value="TreeGrafter"/>
</dbReference>
<dbReference type="InterPro" id="IPR011990">
    <property type="entry name" value="TPR-like_helical_dom_sf"/>
</dbReference>
<dbReference type="Proteomes" id="UP000444721">
    <property type="component" value="Unassembled WGS sequence"/>
</dbReference>
<organism evidence="1 2">
    <name type="scientific">Naegleria fowleri</name>
    <name type="common">Brain eating amoeba</name>
    <dbReference type="NCBI Taxonomy" id="5763"/>
    <lineage>
        <taxon>Eukaryota</taxon>
        <taxon>Discoba</taxon>
        <taxon>Heterolobosea</taxon>
        <taxon>Tetramitia</taxon>
        <taxon>Eutetramitia</taxon>
        <taxon>Vahlkampfiidae</taxon>
        <taxon>Naegleria</taxon>
    </lineage>
</organism>
<accession>A0A6A5BKD3</accession>
<dbReference type="GeneID" id="68113513"/>
<gene>
    <name evidence="1" type="ORF">FDP41_006295</name>
</gene>
<evidence type="ECO:0000313" key="2">
    <source>
        <dbReference type="Proteomes" id="UP000444721"/>
    </source>
</evidence>
<dbReference type="VEuPathDB" id="AmoebaDB:NF0089810"/>
<dbReference type="PANTHER" id="PTHR16797:SF4">
    <property type="entry name" value="40-KDA HUNTINGTIN-ASSOCIATED PROTEIN"/>
    <property type="match status" value="1"/>
</dbReference>
<evidence type="ECO:0000313" key="1">
    <source>
        <dbReference type="EMBL" id="KAF0974821.1"/>
    </source>
</evidence>
<sequence length="366" mass="42757">MTTQLQREDLVEEFKKIADRLKKRMFRKVPYDQISEHYANLSLHLQRNGQKHYTAISMLCAANAEKMNKTPLNAAFFYVYSGRIFSDQACSEKLIQYYTGEEFISEAIDAFREAIEIYDAKQIYSMCASLCYELAQTLKILGKFSESSHYYTKCFFYSVKQGKLGEVDLDSSFVDNSNNLSLNRDTSHSMELNALQNAIDCLLEIKDFEMAVLRLKIYVNILEERIDYFSNSETTEHNVKLIEWRPIYKIFIRQWMDAQITLLIVLLLQKRKEEASEVFENLNSGEENSWIASEFPFFYENVLPLFAALIENCMDDNIDGIEQLLSQELQFCVTDQQQSLLEILRSTYENPLFMDILLKKEGAEEK</sequence>
<proteinExistence type="predicted"/>
<dbReference type="VEuPathDB" id="AmoebaDB:NfTy_076820"/>
<dbReference type="PANTHER" id="PTHR16797">
    <property type="entry name" value="FACTOR VIII-ASSOCIATED GENE 1"/>
    <property type="match status" value="1"/>
</dbReference>
<dbReference type="GO" id="GO:0099518">
    <property type="term" value="P:vesicle cytoskeletal trafficking"/>
    <property type="evidence" value="ECO:0007669"/>
    <property type="project" value="TreeGrafter"/>
</dbReference>
<dbReference type="Gene3D" id="1.25.40.10">
    <property type="entry name" value="Tetratricopeptide repeat domain"/>
    <property type="match status" value="1"/>
</dbReference>
<reference evidence="1 2" key="1">
    <citation type="journal article" date="2019" name="Sci. Rep.">
        <title>Nanopore sequencing improves the draft genome of the human pathogenic amoeba Naegleria fowleri.</title>
        <authorList>
            <person name="Liechti N."/>
            <person name="Schurch N."/>
            <person name="Bruggmann R."/>
            <person name="Wittwer M."/>
        </authorList>
    </citation>
    <scope>NUCLEOTIDE SEQUENCE [LARGE SCALE GENOMIC DNA]</scope>
    <source>
        <strain evidence="1 2">ATCC 30894</strain>
    </source>
</reference>
<dbReference type="OMA" id="YENPLFM"/>
<dbReference type="VEuPathDB" id="AmoebaDB:FDP41_006295"/>
<dbReference type="SUPFAM" id="SSF48452">
    <property type="entry name" value="TPR-like"/>
    <property type="match status" value="1"/>
</dbReference>